<dbReference type="HOGENOM" id="CLU_010186_7_0_6"/>
<evidence type="ECO:0000256" key="7">
    <source>
        <dbReference type="ARBA" id="ARBA00022723"/>
    </source>
</evidence>
<dbReference type="Proteomes" id="UP000006062">
    <property type="component" value="Chromosome"/>
</dbReference>
<accession>I3YC03</accession>
<dbReference type="PROSITE" id="PS01079">
    <property type="entry name" value="MOCF_BIOSYNTHESIS_2"/>
    <property type="match status" value="1"/>
</dbReference>
<dbReference type="FunFam" id="3.40.980.10:FF:000004">
    <property type="entry name" value="Molybdopterin molybdenumtransferase"/>
    <property type="match status" value="1"/>
</dbReference>
<keyword evidence="14" id="KW-1185">Reference proteome</keyword>
<gene>
    <name evidence="13" type="ordered locus">Thivi_2587</name>
</gene>
<dbReference type="CDD" id="cd00887">
    <property type="entry name" value="MoeA"/>
    <property type="match status" value="1"/>
</dbReference>
<protein>
    <recommendedName>
        <fullName evidence="11">Molybdopterin molybdenumtransferase</fullName>
        <ecNumber evidence="11">2.10.1.1</ecNumber>
    </recommendedName>
</protein>
<dbReference type="GO" id="GO:0046872">
    <property type="term" value="F:metal ion binding"/>
    <property type="evidence" value="ECO:0007669"/>
    <property type="project" value="UniProtKB-UniRule"/>
</dbReference>
<dbReference type="Gene3D" id="3.90.105.10">
    <property type="entry name" value="Molybdopterin biosynthesis moea protein, domain 2"/>
    <property type="match status" value="1"/>
</dbReference>
<evidence type="ECO:0000256" key="8">
    <source>
        <dbReference type="ARBA" id="ARBA00022842"/>
    </source>
</evidence>
<dbReference type="KEGG" id="tvi:Thivi_2587"/>
<dbReference type="EC" id="2.10.1.1" evidence="11"/>
<keyword evidence="7 11" id="KW-0479">Metal-binding</keyword>
<organism evidence="13 14">
    <name type="scientific">Thiocystis violascens (strain ATCC 17096 / DSM 198 / 6111)</name>
    <name type="common">Chromatium violascens</name>
    <dbReference type="NCBI Taxonomy" id="765911"/>
    <lineage>
        <taxon>Bacteria</taxon>
        <taxon>Pseudomonadati</taxon>
        <taxon>Pseudomonadota</taxon>
        <taxon>Gammaproteobacteria</taxon>
        <taxon>Chromatiales</taxon>
        <taxon>Chromatiaceae</taxon>
        <taxon>Thiocystis</taxon>
    </lineage>
</organism>
<dbReference type="GO" id="GO:0006777">
    <property type="term" value="P:Mo-molybdopterin cofactor biosynthetic process"/>
    <property type="evidence" value="ECO:0007669"/>
    <property type="project" value="UniProtKB-UniRule"/>
</dbReference>
<keyword evidence="9 11" id="KW-0501">Molybdenum cofactor biosynthesis</keyword>
<evidence type="ECO:0000256" key="3">
    <source>
        <dbReference type="ARBA" id="ARBA00005046"/>
    </source>
</evidence>
<evidence type="ECO:0000256" key="1">
    <source>
        <dbReference type="ARBA" id="ARBA00001946"/>
    </source>
</evidence>
<feature type="domain" description="MoaB/Mog" evidence="12">
    <location>
        <begin position="191"/>
        <end position="328"/>
    </location>
</feature>
<dbReference type="OrthoDB" id="9804758at2"/>
<comment type="similarity">
    <text evidence="4 11">Belongs to the MoeA family.</text>
</comment>
<evidence type="ECO:0000256" key="2">
    <source>
        <dbReference type="ARBA" id="ARBA00002901"/>
    </source>
</evidence>
<dbReference type="SUPFAM" id="SSF63867">
    <property type="entry name" value="MoeA C-terminal domain-like"/>
    <property type="match status" value="1"/>
</dbReference>
<comment type="pathway">
    <text evidence="3 11">Cofactor biosynthesis; molybdopterin biosynthesis.</text>
</comment>
<dbReference type="NCBIfam" id="TIGR00177">
    <property type="entry name" value="molyb_syn"/>
    <property type="match status" value="1"/>
</dbReference>
<dbReference type="GO" id="GO:0005829">
    <property type="term" value="C:cytosol"/>
    <property type="evidence" value="ECO:0007669"/>
    <property type="project" value="TreeGrafter"/>
</dbReference>
<dbReference type="InterPro" id="IPR036688">
    <property type="entry name" value="MoeA_C_domain_IV_sf"/>
</dbReference>
<dbReference type="Gene3D" id="2.170.190.11">
    <property type="entry name" value="Molybdopterin biosynthesis moea protein, domain 3"/>
    <property type="match status" value="1"/>
</dbReference>
<dbReference type="InterPro" id="IPR005110">
    <property type="entry name" value="MoeA_linker/N"/>
</dbReference>
<evidence type="ECO:0000256" key="5">
    <source>
        <dbReference type="ARBA" id="ARBA00022505"/>
    </source>
</evidence>
<sequence length="418" mass="44273">MTTHNDCPAPATEKRPTLTKQEAIDFLLSRVEPIADSESIPTDTALGRVLAAPVTSAIAVPGWDNSAMDGYAIRHVDLAAQDGWLRVSQRIPAGSTGVDLEPGTAARIFTGAPAPDGADTVVVQEICERDGDRVRIPLDCKAGANIRRAGEDIRAGAEVIAAGTRLAPQHLGLAASVGVARLPVYRRLRVAVLASGDELAMPGEPLGPGQIYNSNRFLLIGLLQGLGCEVVDLGIVADTLDATTDALTRGARESDLILASGGVSVGEEDHLKSAVEKIGTLDLWNISIRPGKPVAFGWVQGTPVLGAPGNPVSLFVTFCLFARPVVLRRQGTAGDLAPRVLKIRAGFDWPKPDKRSEFHRARLQTGDDGEPELAVFPTRSSAVLSSVAWADGLIEIPPGRAIRRGELVDFMPFADLLH</sequence>
<dbReference type="NCBIfam" id="NF045515">
    <property type="entry name" value="Glp_gephyrin"/>
    <property type="match status" value="1"/>
</dbReference>
<dbReference type="RefSeq" id="WP_014778964.1">
    <property type="nucleotide sequence ID" value="NC_018012.1"/>
</dbReference>
<dbReference type="GO" id="GO:0061599">
    <property type="term" value="F:molybdopterin molybdotransferase activity"/>
    <property type="evidence" value="ECO:0007669"/>
    <property type="project" value="UniProtKB-UniRule"/>
</dbReference>
<keyword evidence="8 11" id="KW-0460">Magnesium</keyword>
<dbReference type="SUPFAM" id="SSF63882">
    <property type="entry name" value="MoeA N-terminal region -like"/>
    <property type="match status" value="1"/>
</dbReference>
<dbReference type="SMART" id="SM00852">
    <property type="entry name" value="MoCF_biosynth"/>
    <property type="match status" value="1"/>
</dbReference>
<evidence type="ECO:0000256" key="6">
    <source>
        <dbReference type="ARBA" id="ARBA00022679"/>
    </source>
</evidence>
<dbReference type="eggNOG" id="COG0303">
    <property type="taxonomic scope" value="Bacteria"/>
</dbReference>
<name>I3YC03_THIV6</name>
<dbReference type="STRING" id="765911.Thivi_2587"/>
<dbReference type="InterPro" id="IPR038987">
    <property type="entry name" value="MoeA-like"/>
</dbReference>
<dbReference type="InterPro" id="IPR001453">
    <property type="entry name" value="MoaB/Mog_dom"/>
</dbReference>
<dbReference type="SUPFAM" id="SSF53218">
    <property type="entry name" value="Molybdenum cofactor biosynthesis proteins"/>
    <property type="match status" value="1"/>
</dbReference>
<evidence type="ECO:0000313" key="13">
    <source>
        <dbReference type="EMBL" id="AFL74521.1"/>
    </source>
</evidence>
<keyword evidence="5 11" id="KW-0500">Molybdenum</keyword>
<evidence type="ECO:0000256" key="4">
    <source>
        <dbReference type="ARBA" id="ARBA00010763"/>
    </source>
</evidence>
<evidence type="ECO:0000256" key="11">
    <source>
        <dbReference type="RuleBase" id="RU365090"/>
    </source>
</evidence>
<dbReference type="InterPro" id="IPR008284">
    <property type="entry name" value="MoCF_biosynth_CS"/>
</dbReference>
<dbReference type="AlphaFoldDB" id="I3YC03"/>
<evidence type="ECO:0000313" key="14">
    <source>
        <dbReference type="Proteomes" id="UP000006062"/>
    </source>
</evidence>
<evidence type="ECO:0000259" key="12">
    <source>
        <dbReference type="SMART" id="SM00852"/>
    </source>
</evidence>
<comment type="cofactor">
    <cofactor evidence="1 11">
        <name>Mg(2+)</name>
        <dbReference type="ChEBI" id="CHEBI:18420"/>
    </cofactor>
</comment>
<dbReference type="Gene3D" id="3.40.980.10">
    <property type="entry name" value="MoaB/Mog-like domain"/>
    <property type="match status" value="1"/>
</dbReference>
<dbReference type="InterPro" id="IPR005111">
    <property type="entry name" value="MoeA_C_domain_IV"/>
</dbReference>
<dbReference type="UniPathway" id="UPA00344"/>
<dbReference type="Pfam" id="PF03454">
    <property type="entry name" value="MoeA_C"/>
    <property type="match status" value="1"/>
</dbReference>
<keyword evidence="6 11" id="KW-0808">Transferase</keyword>
<dbReference type="PANTHER" id="PTHR10192:SF5">
    <property type="entry name" value="GEPHYRIN"/>
    <property type="match status" value="1"/>
</dbReference>
<comment type="function">
    <text evidence="2 11">Catalyzes the insertion of molybdate into adenylated molybdopterin with the concomitant release of AMP.</text>
</comment>
<dbReference type="EMBL" id="CP003154">
    <property type="protein sequence ID" value="AFL74521.1"/>
    <property type="molecule type" value="Genomic_DNA"/>
</dbReference>
<dbReference type="Pfam" id="PF03453">
    <property type="entry name" value="MoeA_N"/>
    <property type="match status" value="1"/>
</dbReference>
<proteinExistence type="inferred from homology"/>
<evidence type="ECO:0000256" key="10">
    <source>
        <dbReference type="ARBA" id="ARBA00047317"/>
    </source>
</evidence>
<evidence type="ECO:0000256" key="9">
    <source>
        <dbReference type="ARBA" id="ARBA00023150"/>
    </source>
</evidence>
<dbReference type="InterPro" id="IPR036425">
    <property type="entry name" value="MoaB/Mog-like_dom_sf"/>
</dbReference>
<dbReference type="InterPro" id="IPR036135">
    <property type="entry name" value="MoeA_linker/N_sf"/>
</dbReference>
<reference evidence="13 14" key="1">
    <citation type="submission" date="2012-06" db="EMBL/GenBank/DDBJ databases">
        <title>Complete sequence of Thiocystis violascens DSM 198.</title>
        <authorList>
            <consortium name="US DOE Joint Genome Institute"/>
            <person name="Lucas S."/>
            <person name="Han J."/>
            <person name="Lapidus A."/>
            <person name="Cheng J.-F."/>
            <person name="Goodwin L."/>
            <person name="Pitluck S."/>
            <person name="Peters L."/>
            <person name="Ovchinnikova G."/>
            <person name="Teshima H."/>
            <person name="Detter J.C."/>
            <person name="Han C."/>
            <person name="Tapia R."/>
            <person name="Land M."/>
            <person name="Hauser L."/>
            <person name="Kyrpides N."/>
            <person name="Ivanova N."/>
            <person name="Pagani I."/>
            <person name="Vogl K."/>
            <person name="Liu Z."/>
            <person name="Frigaard N.-U."/>
            <person name="Bryant D."/>
            <person name="Woyke T."/>
        </authorList>
    </citation>
    <scope>NUCLEOTIDE SEQUENCE [LARGE SCALE GENOMIC DNA]</scope>
    <source>
        <strain evidence="14">ATCC 17096 / DSM 198 / 6111</strain>
    </source>
</reference>
<dbReference type="Gene3D" id="2.40.340.10">
    <property type="entry name" value="MoeA, C-terminal, domain IV"/>
    <property type="match status" value="1"/>
</dbReference>
<comment type="catalytic activity">
    <reaction evidence="10">
        <text>adenylyl-molybdopterin + molybdate = Mo-molybdopterin + AMP + H(+)</text>
        <dbReference type="Rhea" id="RHEA:35047"/>
        <dbReference type="ChEBI" id="CHEBI:15378"/>
        <dbReference type="ChEBI" id="CHEBI:36264"/>
        <dbReference type="ChEBI" id="CHEBI:62727"/>
        <dbReference type="ChEBI" id="CHEBI:71302"/>
        <dbReference type="ChEBI" id="CHEBI:456215"/>
        <dbReference type="EC" id="2.10.1.1"/>
    </reaction>
</comment>
<dbReference type="Pfam" id="PF00994">
    <property type="entry name" value="MoCF_biosynth"/>
    <property type="match status" value="1"/>
</dbReference>
<dbReference type="PANTHER" id="PTHR10192">
    <property type="entry name" value="MOLYBDOPTERIN BIOSYNTHESIS PROTEIN"/>
    <property type="match status" value="1"/>
</dbReference>